<evidence type="ECO:0000256" key="3">
    <source>
        <dbReference type="ARBA" id="ARBA00022448"/>
    </source>
</evidence>
<feature type="transmembrane region" description="Helical" evidence="8">
    <location>
        <begin position="251"/>
        <end position="270"/>
    </location>
</feature>
<dbReference type="PANTHER" id="PTHR36838">
    <property type="entry name" value="AUXIN EFFLUX CARRIER FAMILY PROTEIN"/>
    <property type="match status" value="1"/>
</dbReference>
<comment type="caution">
    <text evidence="9">The sequence shown here is derived from an EMBL/GenBank/DDBJ whole genome shotgun (WGS) entry which is preliminary data.</text>
</comment>
<evidence type="ECO:0000256" key="5">
    <source>
        <dbReference type="ARBA" id="ARBA00022692"/>
    </source>
</evidence>
<comment type="subcellular location">
    <subcellularLocation>
        <location evidence="1">Cell membrane</location>
        <topology evidence="1">Multi-pass membrane protein</topology>
    </subcellularLocation>
</comment>
<feature type="transmembrane region" description="Helical" evidence="8">
    <location>
        <begin position="157"/>
        <end position="176"/>
    </location>
</feature>
<dbReference type="Proteomes" id="UP000014408">
    <property type="component" value="Unassembled WGS sequence"/>
</dbReference>
<dbReference type="GO" id="GO:0055085">
    <property type="term" value="P:transmembrane transport"/>
    <property type="evidence" value="ECO:0007669"/>
    <property type="project" value="InterPro"/>
</dbReference>
<evidence type="ECO:0000256" key="2">
    <source>
        <dbReference type="ARBA" id="ARBA00010145"/>
    </source>
</evidence>
<dbReference type="HOGENOM" id="CLU_056175_2_2_11"/>
<evidence type="ECO:0000256" key="7">
    <source>
        <dbReference type="ARBA" id="ARBA00023136"/>
    </source>
</evidence>
<proteinExistence type="inferred from homology"/>
<feature type="transmembrane region" description="Helical" evidence="8">
    <location>
        <begin position="6"/>
        <end position="27"/>
    </location>
</feature>
<feature type="transmembrane region" description="Helical" evidence="8">
    <location>
        <begin position="60"/>
        <end position="87"/>
    </location>
</feature>
<feature type="transmembrane region" description="Helical" evidence="8">
    <location>
        <begin position="94"/>
        <end position="118"/>
    </location>
</feature>
<dbReference type="Pfam" id="PF03547">
    <property type="entry name" value="Mem_trans"/>
    <property type="match status" value="1"/>
</dbReference>
<dbReference type="InterPro" id="IPR004776">
    <property type="entry name" value="Mem_transp_PIN-like"/>
</dbReference>
<dbReference type="AlphaFoldDB" id="S2YZJ4"/>
<dbReference type="InterPro" id="IPR038770">
    <property type="entry name" value="Na+/solute_symporter_sf"/>
</dbReference>
<keyword evidence="10" id="KW-1185">Reference proteome</keyword>
<evidence type="ECO:0000256" key="8">
    <source>
        <dbReference type="SAM" id="Phobius"/>
    </source>
</evidence>
<sequence length="302" mass="31036">MGDVIHGFTVVALIIAAGFGVGRAGILGPHAEKVLSALVFNVTTPALIITHTATTRPGELFSPLLVVIVAAEMTMLVCVAVVYLLVLRRGVARAVFAGMAASYVNAANLGIPFAVYILGDPFPAVLAIVFQTSVYAPLALLLVDASRSASHEILRPLKNPIVIAAAIGVTLSVTGWTLPSVVFEPLTILSDAAVGLALVFFGVSLYSTRFLEAGTVSRREAAGLAAAKSVLHPAVAIGIAVALGLDSPSVVAAGIMGALPTAQNVFIYSSQYGTASHLARDVSVITTLAALPTMLVISLLLM</sequence>
<feature type="transmembrane region" description="Helical" evidence="8">
    <location>
        <begin position="223"/>
        <end position="245"/>
    </location>
</feature>
<evidence type="ECO:0000256" key="6">
    <source>
        <dbReference type="ARBA" id="ARBA00022989"/>
    </source>
</evidence>
<keyword evidence="6 8" id="KW-1133">Transmembrane helix</keyword>
<protein>
    <recommendedName>
        <fullName evidence="11">Auxin efflux carrier</fullName>
    </recommendedName>
</protein>
<organism evidence="9 10">
    <name type="scientific">Corynebacterium pyruviciproducens ATCC BAA-1742</name>
    <dbReference type="NCBI Taxonomy" id="1125779"/>
    <lineage>
        <taxon>Bacteria</taxon>
        <taxon>Bacillati</taxon>
        <taxon>Actinomycetota</taxon>
        <taxon>Actinomycetes</taxon>
        <taxon>Mycobacteriales</taxon>
        <taxon>Corynebacteriaceae</taxon>
        <taxon>Corynebacterium</taxon>
    </lineage>
</organism>
<feature type="transmembrane region" description="Helical" evidence="8">
    <location>
        <begin position="282"/>
        <end position="301"/>
    </location>
</feature>
<keyword evidence="4" id="KW-1003">Cell membrane</keyword>
<evidence type="ECO:0000313" key="9">
    <source>
        <dbReference type="EMBL" id="EPD69773.1"/>
    </source>
</evidence>
<keyword evidence="5 8" id="KW-0812">Transmembrane</keyword>
<dbReference type="GO" id="GO:0005886">
    <property type="term" value="C:plasma membrane"/>
    <property type="evidence" value="ECO:0007669"/>
    <property type="project" value="UniProtKB-SubCell"/>
</dbReference>
<reference evidence="9 10" key="1">
    <citation type="submission" date="2013-05" db="EMBL/GenBank/DDBJ databases">
        <title>The Genome Sequence of Corynebacterium pyruviciproducens 1773O (ATCC BAA-1742).</title>
        <authorList>
            <consortium name="The Broad Institute Genomics Platform"/>
            <person name="Earl A."/>
            <person name="Ward D."/>
            <person name="Feldgarden M."/>
            <person name="Gevers D."/>
            <person name="Tong J."/>
            <person name="Walker B."/>
            <person name="Young S."/>
            <person name="Zeng Q."/>
            <person name="Gargeya S."/>
            <person name="Fitzgerald M."/>
            <person name="Haas B."/>
            <person name="Abouelleil A."/>
            <person name="Allen A.W."/>
            <person name="Alvarado L."/>
            <person name="Arachchi H.M."/>
            <person name="Berlin A.M."/>
            <person name="Chapman S.B."/>
            <person name="Gainer-Dewar J."/>
            <person name="Goldberg J."/>
            <person name="Griggs A."/>
            <person name="Gujja S."/>
            <person name="Hansen M."/>
            <person name="Howarth C."/>
            <person name="Imamovic A."/>
            <person name="Ireland A."/>
            <person name="Larimer J."/>
            <person name="McCowan C."/>
            <person name="Murphy C."/>
            <person name="Pearson M."/>
            <person name="Poon T.W."/>
            <person name="Priest M."/>
            <person name="Roberts A."/>
            <person name="Saif S."/>
            <person name="Shea T."/>
            <person name="Sisk P."/>
            <person name="Sykes S."/>
            <person name="Wortman J."/>
            <person name="Nusbaum C."/>
            <person name="Birren B."/>
        </authorList>
    </citation>
    <scope>NUCLEOTIDE SEQUENCE [LARGE SCALE GENOMIC DNA]</scope>
    <source>
        <strain evidence="9 10">ATCC BAA-1742</strain>
    </source>
</reference>
<feature type="transmembrane region" description="Helical" evidence="8">
    <location>
        <begin position="188"/>
        <end position="211"/>
    </location>
</feature>
<evidence type="ECO:0000256" key="1">
    <source>
        <dbReference type="ARBA" id="ARBA00004651"/>
    </source>
</evidence>
<evidence type="ECO:0008006" key="11">
    <source>
        <dbReference type="Google" id="ProtNLM"/>
    </source>
</evidence>
<dbReference type="eggNOG" id="COG0679">
    <property type="taxonomic scope" value="Bacteria"/>
</dbReference>
<dbReference type="STRING" id="1125779.HMPREF1219_01105"/>
<accession>S2YZJ4</accession>
<dbReference type="RefSeq" id="WP_016457870.1">
    <property type="nucleotide sequence ID" value="NZ_KE150446.1"/>
</dbReference>
<dbReference type="PATRIC" id="fig|1125779.3.peg.1087"/>
<evidence type="ECO:0000256" key="4">
    <source>
        <dbReference type="ARBA" id="ARBA00022475"/>
    </source>
</evidence>
<dbReference type="Gene3D" id="1.20.1530.20">
    <property type="match status" value="1"/>
</dbReference>
<comment type="similarity">
    <text evidence="2">Belongs to the auxin efflux carrier (TC 2.A.69) family.</text>
</comment>
<name>S2YZJ4_9CORY</name>
<gene>
    <name evidence="9" type="ORF">HMPREF1219_01105</name>
</gene>
<keyword evidence="3" id="KW-0813">Transport</keyword>
<evidence type="ECO:0000313" key="10">
    <source>
        <dbReference type="Proteomes" id="UP000014408"/>
    </source>
</evidence>
<feature type="transmembrane region" description="Helical" evidence="8">
    <location>
        <begin position="34"/>
        <end position="54"/>
    </location>
</feature>
<dbReference type="EMBL" id="ATBY01000012">
    <property type="protein sequence ID" value="EPD69773.1"/>
    <property type="molecule type" value="Genomic_DNA"/>
</dbReference>
<dbReference type="PANTHER" id="PTHR36838:SF1">
    <property type="entry name" value="SLR1864 PROTEIN"/>
    <property type="match status" value="1"/>
</dbReference>
<keyword evidence="7 8" id="KW-0472">Membrane</keyword>
<feature type="transmembrane region" description="Helical" evidence="8">
    <location>
        <begin position="124"/>
        <end position="145"/>
    </location>
</feature>